<dbReference type="InterPro" id="IPR036390">
    <property type="entry name" value="WH_DNA-bd_sf"/>
</dbReference>
<organism evidence="3 4">
    <name type="scientific">Arthrobacter russicus</name>
    <dbReference type="NCBI Taxonomy" id="172040"/>
    <lineage>
        <taxon>Bacteria</taxon>
        <taxon>Bacillati</taxon>
        <taxon>Actinomycetota</taxon>
        <taxon>Actinomycetes</taxon>
        <taxon>Micrococcales</taxon>
        <taxon>Micrococcaceae</taxon>
        <taxon>Arthrobacter</taxon>
    </lineage>
</organism>
<protein>
    <submittedName>
        <fullName evidence="3">DNA-binding PadR family transcriptional regulator</fullName>
    </submittedName>
</protein>
<dbReference type="Gene3D" id="1.10.10.10">
    <property type="entry name" value="Winged helix-like DNA-binding domain superfamily/Winged helix DNA-binding domain"/>
    <property type="match status" value="1"/>
</dbReference>
<keyword evidence="3" id="KW-0238">DNA-binding</keyword>
<feature type="compositionally biased region" description="Basic and acidic residues" evidence="1">
    <location>
        <begin position="15"/>
        <end position="33"/>
    </location>
</feature>
<reference evidence="3 4" key="1">
    <citation type="submission" date="2023-07" db="EMBL/GenBank/DDBJ databases">
        <title>Sequencing the genomes of 1000 actinobacteria strains.</title>
        <authorList>
            <person name="Klenk H.-P."/>
        </authorList>
    </citation>
    <scope>NUCLEOTIDE SEQUENCE [LARGE SCALE GENOMIC DNA]</scope>
    <source>
        <strain evidence="3 4">DSM 14555</strain>
    </source>
</reference>
<dbReference type="PANTHER" id="PTHR43252">
    <property type="entry name" value="TRANSCRIPTIONAL REGULATOR YQJI"/>
    <property type="match status" value="1"/>
</dbReference>
<gene>
    <name evidence="3" type="ORF">JOE69_001326</name>
</gene>
<dbReference type="EMBL" id="JAVDQF010000001">
    <property type="protein sequence ID" value="MDR6269088.1"/>
    <property type="molecule type" value="Genomic_DNA"/>
</dbReference>
<comment type="caution">
    <text evidence="3">The sequence shown here is derived from an EMBL/GenBank/DDBJ whole genome shotgun (WGS) entry which is preliminary data.</text>
</comment>
<dbReference type="RefSeq" id="WP_296363864.1">
    <property type="nucleotide sequence ID" value="NZ_BAAAHY010000001.1"/>
</dbReference>
<feature type="compositionally biased region" description="Gly residues" evidence="1">
    <location>
        <begin position="51"/>
        <end position="67"/>
    </location>
</feature>
<dbReference type="InterPro" id="IPR005149">
    <property type="entry name" value="Tscrpt_reg_PadR_N"/>
</dbReference>
<dbReference type="GO" id="GO:0003677">
    <property type="term" value="F:DNA binding"/>
    <property type="evidence" value="ECO:0007669"/>
    <property type="project" value="UniProtKB-KW"/>
</dbReference>
<evidence type="ECO:0000259" key="2">
    <source>
        <dbReference type="Pfam" id="PF03551"/>
    </source>
</evidence>
<feature type="domain" description="Transcription regulator PadR N-terminal" evidence="2">
    <location>
        <begin position="77"/>
        <end position="145"/>
    </location>
</feature>
<evidence type="ECO:0000313" key="3">
    <source>
        <dbReference type="EMBL" id="MDR6269088.1"/>
    </source>
</evidence>
<feature type="region of interest" description="Disordered" evidence="1">
    <location>
        <begin position="1"/>
        <end position="67"/>
    </location>
</feature>
<keyword evidence="4" id="KW-1185">Reference proteome</keyword>
<dbReference type="Pfam" id="PF03551">
    <property type="entry name" value="PadR"/>
    <property type="match status" value="1"/>
</dbReference>
<accession>A0ABU1J9K9</accession>
<name>A0ABU1J9K9_9MICC</name>
<dbReference type="SUPFAM" id="SSF46785">
    <property type="entry name" value="Winged helix' DNA-binding domain"/>
    <property type="match status" value="1"/>
</dbReference>
<sequence>MRNHEDQHRSHHDPRRMGPEGHREDRRNRRDEGFGPDFPGGRRGPHRGRGRGAGFGPGFGPGFGGGRAQKGDVRNAILSRLSDSSYNGYGLMKAIALHSDGAWRPSPGSVYPALSGLQAEGLIVSVGEGRRSEFELSEAGRAYVAEHQEELAAVWEEVREEAGAAQDLRLSIGKLMGAVQQISADGTEDQLRTVTASLDEARRTIYKLLSE</sequence>
<dbReference type="Proteomes" id="UP001185069">
    <property type="component" value="Unassembled WGS sequence"/>
</dbReference>
<dbReference type="PANTHER" id="PTHR43252:SF7">
    <property type="entry name" value="TRANSCRIPTIONAL REGULATOR YQJI"/>
    <property type="match status" value="1"/>
</dbReference>
<proteinExistence type="predicted"/>
<evidence type="ECO:0000256" key="1">
    <source>
        <dbReference type="SAM" id="MobiDB-lite"/>
    </source>
</evidence>
<evidence type="ECO:0000313" key="4">
    <source>
        <dbReference type="Proteomes" id="UP001185069"/>
    </source>
</evidence>
<dbReference type="InterPro" id="IPR036388">
    <property type="entry name" value="WH-like_DNA-bd_sf"/>
</dbReference>